<protein>
    <submittedName>
        <fullName evidence="2">Heterokaryon incompatibility</fullName>
    </submittedName>
</protein>
<feature type="non-terminal residue" evidence="2">
    <location>
        <position position="147"/>
    </location>
</feature>
<dbReference type="OrthoDB" id="265717at2759"/>
<dbReference type="PANTHER" id="PTHR24148">
    <property type="entry name" value="ANKYRIN REPEAT DOMAIN-CONTAINING PROTEIN 39 HOMOLOG-RELATED"/>
    <property type="match status" value="1"/>
</dbReference>
<proteinExistence type="predicted"/>
<dbReference type="AlphaFoldDB" id="A0A2J6RTA7"/>
<dbReference type="Pfam" id="PF06985">
    <property type="entry name" value="HET"/>
    <property type="match status" value="1"/>
</dbReference>
<evidence type="ECO:0000313" key="2">
    <source>
        <dbReference type="EMBL" id="PMD41744.1"/>
    </source>
</evidence>
<dbReference type="InterPro" id="IPR052895">
    <property type="entry name" value="HetReg/Transcr_Mod"/>
</dbReference>
<dbReference type="STRING" id="1149755.A0A2J6RTA7"/>
<reference evidence="2 3" key="1">
    <citation type="submission" date="2016-04" db="EMBL/GenBank/DDBJ databases">
        <title>A degradative enzymes factory behind the ericoid mycorrhizal symbiosis.</title>
        <authorList>
            <consortium name="DOE Joint Genome Institute"/>
            <person name="Martino E."/>
            <person name="Morin E."/>
            <person name="Grelet G."/>
            <person name="Kuo A."/>
            <person name="Kohler A."/>
            <person name="Daghino S."/>
            <person name="Barry K."/>
            <person name="Choi C."/>
            <person name="Cichocki N."/>
            <person name="Clum A."/>
            <person name="Copeland A."/>
            <person name="Hainaut M."/>
            <person name="Haridas S."/>
            <person name="Labutti K."/>
            <person name="Lindquist E."/>
            <person name="Lipzen A."/>
            <person name="Khouja H.-R."/>
            <person name="Murat C."/>
            <person name="Ohm R."/>
            <person name="Olson A."/>
            <person name="Spatafora J."/>
            <person name="Veneault-Fourrey C."/>
            <person name="Henrissat B."/>
            <person name="Grigoriev I."/>
            <person name="Martin F."/>
            <person name="Perotto S."/>
        </authorList>
    </citation>
    <scope>NUCLEOTIDE SEQUENCE [LARGE SCALE GENOMIC DNA]</scope>
    <source>
        <strain evidence="2 3">F</strain>
    </source>
</reference>
<dbReference type="Proteomes" id="UP000235786">
    <property type="component" value="Unassembled WGS sequence"/>
</dbReference>
<dbReference type="PANTHER" id="PTHR24148:SF73">
    <property type="entry name" value="HET DOMAIN PROTEIN (AFU_ORTHOLOGUE AFUA_8G01020)"/>
    <property type="match status" value="1"/>
</dbReference>
<feature type="domain" description="Heterokaryon incompatibility" evidence="1">
    <location>
        <begin position="4"/>
        <end position="144"/>
    </location>
</feature>
<name>A0A2J6RTA7_HYAVF</name>
<accession>A0A2J6RTA7</accession>
<evidence type="ECO:0000259" key="1">
    <source>
        <dbReference type="Pfam" id="PF06985"/>
    </source>
</evidence>
<gene>
    <name evidence="2" type="ORF">L207DRAFT_426407</name>
</gene>
<keyword evidence="3" id="KW-1185">Reference proteome</keyword>
<dbReference type="EMBL" id="KZ613944">
    <property type="protein sequence ID" value="PMD41744.1"/>
    <property type="molecule type" value="Genomic_DNA"/>
</dbReference>
<sequence>MGGFEALSYTWGEENLDGRVMVDGKLCYIHKNREAALRRLQYGMRYWIDALCINQADVQERNTEVKRMRNLYEKAWSVVVWLGEECEESLLACDFISSICHLTYFMNGHCYIHYPEEFYREKKWKPLMDILTRSYWTRLWIIQELTM</sequence>
<dbReference type="InterPro" id="IPR010730">
    <property type="entry name" value="HET"/>
</dbReference>
<organism evidence="2 3">
    <name type="scientific">Hyaloscypha variabilis (strain UAMH 11265 / GT02V1 / F)</name>
    <name type="common">Meliniomyces variabilis</name>
    <dbReference type="NCBI Taxonomy" id="1149755"/>
    <lineage>
        <taxon>Eukaryota</taxon>
        <taxon>Fungi</taxon>
        <taxon>Dikarya</taxon>
        <taxon>Ascomycota</taxon>
        <taxon>Pezizomycotina</taxon>
        <taxon>Leotiomycetes</taxon>
        <taxon>Helotiales</taxon>
        <taxon>Hyaloscyphaceae</taxon>
        <taxon>Hyaloscypha</taxon>
        <taxon>Hyaloscypha variabilis</taxon>
    </lineage>
</organism>
<evidence type="ECO:0000313" key="3">
    <source>
        <dbReference type="Proteomes" id="UP000235786"/>
    </source>
</evidence>